<keyword evidence="2" id="KW-1185">Reference proteome</keyword>
<dbReference type="Proteomes" id="UP000005707">
    <property type="component" value="Unassembled WGS sequence"/>
</dbReference>
<reference evidence="1 2" key="2">
    <citation type="journal article" date="2013" name="PLoS ONE">
        <title>INDIGO - INtegrated Data Warehouse of MIcrobial GenOmes with Examples from the Red Sea Extremophiles.</title>
        <authorList>
            <person name="Alam I."/>
            <person name="Antunes A."/>
            <person name="Kamau A.A."/>
            <person name="Ba Alawi W."/>
            <person name="Kalkatawi M."/>
            <person name="Stingl U."/>
            <person name="Bajic V.B."/>
        </authorList>
    </citation>
    <scope>NUCLEOTIDE SEQUENCE [LARGE SCALE GENOMIC DNA]</scope>
    <source>
        <strain evidence="1 2">SSD-17B</strain>
    </source>
</reference>
<dbReference type="InParanoid" id="U2E6J9"/>
<sequence length="48" mass="5363">EGTAITHTVQLKGKIILLSISNHTVENYMNHKIKIPSISKNRGIFICT</sequence>
<organism evidence="1 2">
    <name type="scientific">Haloplasma contractile SSD-17B</name>
    <dbReference type="NCBI Taxonomy" id="1033810"/>
    <lineage>
        <taxon>Bacteria</taxon>
        <taxon>Bacillati</taxon>
        <taxon>Mycoplasmatota</taxon>
        <taxon>Mollicutes</taxon>
        <taxon>Haloplasmatales</taxon>
        <taxon>Haloplasmataceae</taxon>
        <taxon>Haloplasma</taxon>
    </lineage>
</organism>
<accession>U2E6J9</accession>
<name>U2E6J9_9MOLU</name>
<reference evidence="1 2" key="1">
    <citation type="journal article" date="2011" name="J. Bacteriol.">
        <title>Genome sequence of Haloplasma contractile, an unusual contractile bacterium from a deep-sea anoxic brine lake.</title>
        <authorList>
            <person name="Antunes A."/>
            <person name="Alam I."/>
            <person name="El Dorry H."/>
            <person name="Siam R."/>
            <person name="Robertson A."/>
            <person name="Bajic V.B."/>
            <person name="Stingl U."/>
        </authorList>
    </citation>
    <scope>NUCLEOTIDE SEQUENCE [LARGE SCALE GENOMIC DNA]</scope>
    <source>
        <strain evidence="1 2">SSD-17B</strain>
    </source>
</reference>
<proteinExistence type="predicted"/>
<evidence type="ECO:0000313" key="2">
    <source>
        <dbReference type="Proteomes" id="UP000005707"/>
    </source>
</evidence>
<dbReference type="AlphaFoldDB" id="U2E6J9"/>
<gene>
    <name evidence="1" type="ORF">HLPCO_003191</name>
</gene>
<comment type="caution">
    <text evidence="1">The sequence shown here is derived from an EMBL/GenBank/DDBJ whole genome shotgun (WGS) entry which is preliminary data.</text>
</comment>
<feature type="non-terminal residue" evidence="1">
    <location>
        <position position="1"/>
    </location>
</feature>
<evidence type="ECO:0000313" key="1">
    <source>
        <dbReference type="EMBL" id="ERJ10858.1"/>
    </source>
</evidence>
<protein>
    <submittedName>
        <fullName evidence="1">Uncharacterized protein</fullName>
    </submittedName>
</protein>
<dbReference type="EMBL" id="AFNU02000034">
    <property type="protein sequence ID" value="ERJ10858.1"/>
    <property type="molecule type" value="Genomic_DNA"/>
</dbReference>